<organism evidence="1 2">
    <name type="scientific">Haloarcula quadrata</name>
    <dbReference type="NCBI Taxonomy" id="182779"/>
    <lineage>
        <taxon>Archaea</taxon>
        <taxon>Methanobacteriati</taxon>
        <taxon>Methanobacteriota</taxon>
        <taxon>Stenosarchaea group</taxon>
        <taxon>Halobacteria</taxon>
        <taxon>Halobacteriales</taxon>
        <taxon>Haloarculaceae</taxon>
        <taxon>Haloarcula</taxon>
    </lineage>
</organism>
<dbReference type="EMBL" id="RBWW01000001">
    <property type="protein sequence ID" value="RKS82727.1"/>
    <property type="molecule type" value="Genomic_DNA"/>
</dbReference>
<dbReference type="AlphaFoldDB" id="A0A495R5Z1"/>
<evidence type="ECO:0000313" key="1">
    <source>
        <dbReference type="EMBL" id="RKS82727.1"/>
    </source>
</evidence>
<proteinExistence type="predicted"/>
<evidence type="ECO:0000313" key="2">
    <source>
        <dbReference type="Proteomes" id="UP000268233"/>
    </source>
</evidence>
<dbReference type="Proteomes" id="UP000268233">
    <property type="component" value="Unassembled WGS sequence"/>
</dbReference>
<name>A0A495R5Z1_9EURY</name>
<sequence>MASDQHLKLMRVTRRFWLALAAIGCLLRGGGVLGAPLLVAGAVGLAGWLLTMQVAFVRAVSRLSDELTVSQSLDRSRIRTGVETTYTLEAAVDSPNGHLPLSVEATLPLATRIETGRTPVITLGGSMQSFLAGG</sequence>
<accession>A0A495R5Z1</accession>
<gene>
    <name evidence="1" type="ORF">BDK61_2040</name>
</gene>
<reference evidence="1 2" key="1">
    <citation type="submission" date="2018-10" db="EMBL/GenBank/DDBJ databases">
        <title>Genomic Encyclopedia of Archaeal and Bacterial Type Strains, Phase II (KMG-II): from individual species to whole genera.</title>
        <authorList>
            <person name="Goeker M."/>
        </authorList>
    </citation>
    <scope>NUCLEOTIDE SEQUENCE [LARGE SCALE GENOMIC DNA]</scope>
    <source>
        <strain evidence="1 2">DSM 11927</strain>
    </source>
</reference>
<protein>
    <recommendedName>
        <fullName evidence="3">DUF58 domain-containing protein</fullName>
    </recommendedName>
</protein>
<evidence type="ECO:0008006" key="3">
    <source>
        <dbReference type="Google" id="ProtNLM"/>
    </source>
</evidence>
<comment type="caution">
    <text evidence="1">The sequence shown here is derived from an EMBL/GenBank/DDBJ whole genome shotgun (WGS) entry which is preliminary data.</text>
</comment>
<keyword evidence="2" id="KW-1185">Reference proteome</keyword>